<dbReference type="PANTHER" id="PTHR21716:SF53">
    <property type="entry name" value="PERMEASE PERM-RELATED"/>
    <property type="match status" value="1"/>
</dbReference>
<evidence type="ECO:0000313" key="10">
    <source>
        <dbReference type="Proteomes" id="UP000238730"/>
    </source>
</evidence>
<reference evidence="9 10" key="1">
    <citation type="submission" date="2016-12" db="EMBL/GenBank/DDBJ databases">
        <title>Diversity of luminous bacteria.</title>
        <authorList>
            <person name="Yoshizawa S."/>
            <person name="Kogure K."/>
        </authorList>
    </citation>
    <scope>NUCLEOTIDE SEQUENCE [LARGE SCALE GENOMIC DNA]</scope>
    <source>
        <strain evidence="9 10">LC1-200</strain>
    </source>
</reference>
<name>A0A2S7W018_PHOAN</name>
<evidence type="ECO:0000256" key="7">
    <source>
        <dbReference type="ARBA" id="ARBA00023136"/>
    </source>
</evidence>
<dbReference type="PANTHER" id="PTHR21716">
    <property type="entry name" value="TRANSMEMBRANE PROTEIN"/>
    <property type="match status" value="1"/>
</dbReference>
<dbReference type="Pfam" id="PF01594">
    <property type="entry name" value="AI-2E_transport"/>
    <property type="match status" value="1"/>
</dbReference>
<keyword evidence="5 8" id="KW-0812">Transmembrane</keyword>
<dbReference type="AlphaFoldDB" id="A0A2S7W018"/>
<evidence type="ECO:0000256" key="4">
    <source>
        <dbReference type="ARBA" id="ARBA00022475"/>
    </source>
</evidence>
<evidence type="ECO:0000256" key="2">
    <source>
        <dbReference type="ARBA" id="ARBA00009773"/>
    </source>
</evidence>
<feature type="transmembrane region" description="Helical" evidence="8">
    <location>
        <begin position="310"/>
        <end position="332"/>
    </location>
</feature>
<feature type="transmembrane region" description="Helical" evidence="8">
    <location>
        <begin position="238"/>
        <end position="266"/>
    </location>
</feature>
<evidence type="ECO:0000313" key="9">
    <source>
        <dbReference type="EMBL" id="PQJ67691.1"/>
    </source>
</evidence>
<proteinExistence type="inferred from homology"/>
<keyword evidence="7 8" id="KW-0472">Membrane</keyword>
<gene>
    <name evidence="9" type="ORF">BTO08_09900</name>
</gene>
<protein>
    <submittedName>
        <fullName evidence="9">AI-2E family transporter</fullName>
    </submittedName>
</protein>
<dbReference type="PRINTS" id="PR00173">
    <property type="entry name" value="EDTRNSPORT"/>
</dbReference>
<dbReference type="OrthoDB" id="5562213at2"/>
<evidence type="ECO:0000256" key="8">
    <source>
        <dbReference type="SAM" id="Phobius"/>
    </source>
</evidence>
<evidence type="ECO:0000256" key="5">
    <source>
        <dbReference type="ARBA" id="ARBA00022692"/>
    </source>
</evidence>
<keyword evidence="3" id="KW-0813">Transport</keyword>
<dbReference type="InterPro" id="IPR002549">
    <property type="entry name" value="AI-2E-like"/>
</dbReference>
<feature type="transmembrane region" description="Helical" evidence="8">
    <location>
        <begin position="20"/>
        <end position="51"/>
    </location>
</feature>
<evidence type="ECO:0000256" key="6">
    <source>
        <dbReference type="ARBA" id="ARBA00022989"/>
    </source>
</evidence>
<evidence type="ECO:0000256" key="3">
    <source>
        <dbReference type="ARBA" id="ARBA00022448"/>
    </source>
</evidence>
<dbReference type="Proteomes" id="UP000238730">
    <property type="component" value="Unassembled WGS sequence"/>
</dbReference>
<keyword evidence="4" id="KW-1003">Cell membrane</keyword>
<organism evidence="9 10">
    <name type="scientific">Photobacterium angustum</name>
    <dbReference type="NCBI Taxonomy" id="661"/>
    <lineage>
        <taxon>Bacteria</taxon>
        <taxon>Pseudomonadati</taxon>
        <taxon>Pseudomonadota</taxon>
        <taxon>Gammaproteobacteria</taxon>
        <taxon>Vibrionales</taxon>
        <taxon>Vibrionaceae</taxon>
        <taxon>Photobacterium</taxon>
    </lineage>
</organism>
<sequence>MLHMLNRWYQRRFSDPHAVSLVVILLGGFLTIYFFGSLITPLLVAIVLAYLLEWPVARLNKLGMPRTLSVAIVLLVFAGLMVLALFGLVPTIWHQITNLSADVPKMFNDLQIYVSSLPERYPDFVQPAQVVDFMTTLREKVLGLGESVVKGSFASLVSLATIGVYLILVPLLVFFLLKDKDEMLRTLLNILPQNRRLASKVGSEMNQQISNYIRGKVTEIIIVGIASYVTFEVMDLRYAVLLGVLVGLSVLIPYIGAAAVTVPVAMVGLFQWGWTPDFWWLLLAYGIIQMLDGNVLVPVLFSEAVNLHPVAIIVAVLVFGGLWGFWGVFFAIPLATLVKAVWGALPASDNNLSSSDVSEKV</sequence>
<feature type="transmembrane region" description="Helical" evidence="8">
    <location>
        <begin position="72"/>
        <end position="93"/>
    </location>
</feature>
<comment type="subcellular location">
    <subcellularLocation>
        <location evidence="1">Cell membrane</location>
        <topology evidence="1">Multi-pass membrane protein</topology>
    </subcellularLocation>
</comment>
<evidence type="ECO:0000256" key="1">
    <source>
        <dbReference type="ARBA" id="ARBA00004651"/>
    </source>
</evidence>
<dbReference type="RefSeq" id="WP_105060826.1">
    <property type="nucleotide sequence ID" value="NZ_MSCJ01000001.1"/>
</dbReference>
<accession>A0A2S7W018</accession>
<keyword evidence="6 8" id="KW-1133">Transmembrane helix</keyword>
<comment type="similarity">
    <text evidence="2">Belongs to the autoinducer-2 exporter (AI-2E) (TC 2.A.86) family.</text>
</comment>
<dbReference type="GO" id="GO:0055085">
    <property type="term" value="P:transmembrane transport"/>
    <property type="evidence" value="ECO:0007669"/>
    <property type="project" value="TreeGrafter"/>
</dbReference>
<comment type="caution">
    <text evidence="9">The sequence shown here is derived from an EMBL/GenBank/DDBJ whole genome shotgun (WGS) entry which is preliminary data.</text>
</comment>
<dbReference type="GO" id="GO:0005886">
    <property type="term" value="C:plasma membrane"/>
    <property type="evidence" value="ECO:0007669"/>
    <property type="project" value="UniProtKB-SubCell"/>
</dbReference>
<feature type="transmembrane region" description="Helical" evidence="8">
    <location>
        <begin position="153"/>
        <end position="177"/>
    </location>
</feature>
<feature type="transmembrane region" description="Helical" evidence="8">
    <location>
        <begin position="278"/>
        <end position="301"/>
    </location>
</feature>
<dbReference type="EMBL" id="MSCJ01000001">
    <property type="protein sequence ID" value="PQJ67691.1"/>
    <property type="molecule type" value="Genomic_DNA"/>
</dbReference>